<dbReference type="EMBL" id="JAJNAY010000001">
    <property type="protein sequence ID" value="MCD1116822.1"/>
    <property type="molecule type" value="Genomic_DNA"/>
</dbReference>
<organism evidence="6 7">
    <name type="scientific">Chryseobacterium turcicum</name>
    <dbReference type="NCBI Taxonomy" id="2898076"/>
    <lineage>
        <taxon>Bacteria</taxon>
        <taxon>Pseudomonadati</taxon>
        <taxon>Bacteroidota</taxon>
        <taxon>Flavobacteriia</taxon>
        <taxon>Flavobacteriales</taxon>
        <taxon>Weeksellaceae</taxon>
        <taxon>Chryseobacterium group</taxon>
        <taxon>Chryseobacterium</taxon>
    </lineage>
</organism>
<accession>A0A9Q3V297</accession>
<dbReference type="PROSITE" id="PS00622">
    <property type="entry name" value="HTH_LUXR_1"/>
    <property type="match status" value="1"/>
</dbReference>
<keyword evidence="3" id="KW-0804">Transcription</keyword>
<dbReference type="SMART" id="SM00421">
    <property type="entry name" value="HTH_LUXR"/>
    <property type="match status" value="1"/>
</dbReference>
<protein>
    <submittedName>
        <fullName evidence="6">LuxR C-terminal-related transcriptional regulator</fullName>
    </submittedName>
</protein>
<name>A0A9Q3V297_9FLAO</name>
<dbReference type="PRINTS" id="PR00038">
    <property type="entry name" value="HTHLUXR"/>
</dbReference>
<comment type="caution">
    <text evidence="6">The sequence shown here is derived from an EMBL/GenBank/DDBJ whole genome shotgun (WGS) entry which is preliminary data.</text>
</comment>
<evidence type="ECO:0000313" key="7">
    <source>
        <dbReference type="Proteomes" id="UP001108025"/>
    </source>
</evidence>
<dbReference type="CDD" id="cd06170">
    <property type="entry name" value="LuxR_C_like"/>
    <property type="match status" value="1"/>
</dbReference>
<keyword evidence="7" id="KW-1185">Reference proteome</keyword>
<keyword evidence="1" id="KW-0805">Transcription regulation</keyword>
<evidence type="ECO:0000259" key="4">
    <source>
        <dbReference type="PROSITE" id="PS50043"/>
    </source>
</evidence>
<sequence>MKKSKSSLYQAATEVWGKVIKTDTPYVKDLELTLELHKRLLNIFQTGRHYYMIFNICEMELEFISPNIKDVLGYEPSEINASFFLDQIHPDDKPYFLNFENKLTDFFDKLPLEKRGSYKFQHDYRIRNKNQNYIRLLHQIVAIEFDENNYYRSLVLHTDITHIKKSGIPCFSIIGFDDEPSYYNVEITEPLTKSFDLFTKREKEILKCIVEGKNSKTIAEELFISLNTVNNHRKNILCKAEVHTPLELLSKSIKEGWI</sequence>
<dbReference type="GO" id="GO:0003677">
    <property type="term" value="F:DNA binding"/>
    <property type="evidence" value="ECO:0007669"/>
    <property type="project" value="UniProtKB-KW"/>
</dbReference>
<dbReference type="InterPro" id="IPR016032">
    <property type="entry name" value="Sig_transdc_resp-reg_C-effctor"/>
</dbReference>
<dbReference type="CDD" id="cd00130">
    <property type="entry name" value="PAS"/>
    <property type="match status" value="1"/>
</dbReference>
<dbReference type="SUPFAM" id="SSF46894">
    <property type="entry name" value="C-terminal effector domain of the bipartite response regulators"/>
    <property type="match status" value="1"/>
</dbReference>
<dbReference type="SUPFAM" id="SSF55785">
    <property type="entry name" value="PYP-like sensor domain (PAS domain)"/>
    <property type="match status" value="1"/>
</dbReference>
<evidence type="ECO:0000259" key="5">
    <source>
        <dbReference type="PROSITE" id="PS50112"/>
    </source>
</evidence>
<feature type="domain" description="HTH luxR-type" evidence="4">
    <location>
        <begin position="191"/>
        <end position="256"/>
    </location>
</feature>
<dbReference type="Gene3D" id="1.10.10.10">
    <property type="entry name" value="Winged helix-like DNA-binding domain superfamily/Winged helix DNA-binding domain"/>
    <property type="match status" value="1"/>
</dbReference>
<dbReference type="PANTHER" id="PTHR44688">
    <property type="entry name" value="DNA-BINDING TRANSCRIPTIONAL ACTIVATOR DEVR_DOSR"/>
    <property type="match status" value="1"/>
</dbReference>
<reference evidence="6" key="1">
    <citation type="submission" date="2021-11" db="EMBL/GenBank/DDBJ databases">
        <title>Description of novel Chryseobacterium species.</title>
        <authorList>
            <person name="Saticioglu I.B."/>
            <person name="Ay H."/>
            <person name="Altun S."/>
            <person name="Duman M."/>
        </authorList>
    </citation>
    <scope>NUCLEOTIDE SEQUENCE</scope>
    <source>
        <strain evidence="6">C-17</strain>
    </source>
</reference>
<dbReference type="Proteomes" id="UP001108025">
    <property type="component" value="Unassembled WGS sequence"/>
</dbReference>
<dbReference type="InterPro" id="IPR036388">
    <property type="entry name" value="WH-like_DNA-bd_sf"/>
</dbReference>
<dbReference type="InterPro" id="IPR000014">
    <property type="entry name" value="PAS"/>
</dbReference>
<evidence type="ECO:0000313" key="6">
    <source>
        <dbReference type="EMBL" id="MCD1116822.1"/>
    </source>
</evidence>
<feature type="domain" description="PAS" evidence="5">
    <location>
        <begin position="63"/>
        <end position="93"/>
    </location>
</feature>
<dbReference type="PROSITE" id="PS50112">
    <property type="entry name" value="PAS"/>
    <property type="match status" value="1"/>
</dbReference>
<dbReference type="Pfam" id="PF08447">
    <property type="entry name" value="PAS_3"/>
    <property type="match status" value="1"/>
</dbReference>
<dbReference type="InterPro" id="IPR013655">
    <property type="entry name" value="PAS_fold_3"/>
</dbReference>
<evidence type="ECO:0000256" key="2">
    <source>
        <dbReference type="ARBA" id="ARBA00023125"/>
    </source>
</evidence>
<dbReference type="AlphaFoldDB" id="A0A9Q3V297"/>
<keyword evidence="2" id="KW-0238">DNA-binding</keyword>
<dbReference type="Pfam" id="PF00196">
    <property type="entry name" value="GerE"/>
    <property type="match status" value="1"/>
</dbReference>
<dbReference type="InterPro" id="IPR035965">
    <property type="entry name" value="PAS-like_dom_sf"/>
</dbReference>
<dbReference type="PANTHER" id="PTHR44688:SF16">
    <property type="entry name" value="DNA-BINDING TRANSCRIPTIONAL ACTIVATOR DEVR_DOSR"/>
    <property type="match status" value="1"/>
</dbReference>
<gene>
    <name evidence="6" type="ORF">LO744_08125</name>
</gene>
<dbReference type="InterPro" id="IPR000792">
    <property type="entry name" value="Tscrpt_reg_LuxR_C"/>
</dbReference>
<evidence type="ECO:0000256" key="1">
    <source>
        <dbReference type="ARBA" id="ARBA00023015"/>
    </source>
</evidence>
<dbReference type="PROSITE" id="PS50043">
    <property type="entry name" value="HTH_LUXR_2"/>
    <property type="match status" value="1"/>
</dbReference>
<dbReference type="Gene3D" id="3.30.450.20">
    <property type="entry name" value="PAS domain"/>
    <property type="match status" value="1"/>
</dbReference>
<dbReference type="RefSeq" id="WP_230668589.1">
    <property type="nucleotide sequence ID" value="NZ_JAJNAY010000001.1"/>
</dbReference>
<proteinExistence type="predicted"/>
<dbReference type="GO" id="GO:0006355">
    <property type="term" value="P:regulation of DNA-templated transcription"/>
    <property type="evidence" value="ECO:0007669"/>
    <property type="project" value="InterPro"/>
</dbReference>
<evidence type="ECO:0000256" key="3">
    <source>
        <dbReference type="ARBA" id="ARBA00023163"/>
    </source>
</evidence>